<dbReference type="PANTHER" id="PTHR30469:SF20">
    <property type="entry name" value="EFFLUX RND TRANSPORTER PERIPLASMIC ADAPTOR SUBUNIT"/>
    <property type="match status" value="1"/>
</dbReference>
<dbReference type="Pfam" id="PF25917">
    <property type="entry name" value="BSH_RND"/>
    <property type="match status" value="1"/>
</dbReference>
<dbReference type="NCBIfam" id="TIGR01730">
    <property type="entry name" value="RND_mfp"/>
    <property type="match status" value="1"/>
</dbReference>
<proteinExistence type="inferred from homology"/>
<evidence type="ECO:0000313" key="3">
    <source>
        <dbReference type="EMBL" id="RCW38868.1"/>
    </source>
</evidence>
<gene>
    <name evidence="3" type="ORF">DFO77_10222</name>
</gene>
<evidence type="ECO:0000313" key="4">
    <source>
        <dbReference type="Proteomes" id="UP000252733"/>
    </source>
</evidence>
<dbReference type="GO" id="GO:0015562">
    <property type="term" value="F:efflux transmembrane transporter activity"/>
    <property type="evidence" value="ECO:0007669"/>
    <property type="project" value="TreeGrafter"/>
</dbReference>
<name>A0A368VCK9_9BACT</name>
<dbReference type="Gene3D" id="2.40.50.100">
    <property type="match status" value="1"/>
</dbReference>
<organism evidence="3 4">
    <name type="scientific">Marinilabilia salmonicolor</name>
    <dbReference type="NCBI Taxonomy" id="989"/>
    <lineage>
        <taxon>Bacteria</taxon>
        <taxon>Pseudomonadati</taxon>
        <taxon>Bacteroidota</taxon>
        <taxon>Bacteroidia</taxon>
        <taxon>Marinilabiliales</taxon>
        <taxon>Marinilabiliaceae</taxon>
        <taxon>Marinilabilia</taxon>
    </lineage>
</organism>
<dbReference type="Gene3D" id="2.40.30.170">
    <property type="match status" value="1"/>
</dbReference>
<comment type="caution">
    <text evidence="3">The sequence shown here is derived from an EMBL/GenBank/DDBJ whole genome shotgun (WGS) entry which is preliminary data.</text>
</comment>
<dbReference type="PANTHER" id="PTHR30469">
    <property type="entry name" value="MULTIDRUG RESISTANCE PROTEIN MDTA"/>
    <property type="match status" value="1"/>
</dbReference>
<keyword evidence="4" id="KW-1185">Reference proteome</keyword>
<dbReference type="Proteomes" id="UP000252733">
    <property type="component" value="Unassembled WGS sequence"/>
</dbReference>
<dbReference type="SUPFAM" id="SSF111369">
    <property type="entry name" value="HlyD-like secretion proteins"/>
    <property type="match status" value="1"/>
</dbReference>
<dbReference type="Gene3D" id="1.10.287.470">
    <property type="entry name" value="Helix hairpin bin"/>
    <property type="match status" value="1"/>
</dbReference>
<comment type="similarity">
    <text evidence="1">Belongs to the membrane fusion protein (MFP) (TC 8.A.1) family.</text>
</comment>
<dbReference type="GO" id="GO:1990281">
    <property type="term" value="C:efflux pump complex"/>
    <property type="evidence" value="ECO:0007669"/>
    <property type="project" value="TreeGrafter"/>
</dbReference>
<accession>A0A368VCK9</accession>
<dbReference type="RefSeq" id="WP_114436360.1">
    <property type="nucleotide sequence ID" value="NZ_QPIZ01000002.1"/>
</dbReference>
<evidence type="ECO:0000256" key="1">
    <source>
        <dbReference type="ARBA" id="ARBA00009477"/>
    </source>
</evidence>
<evidence type="ECO:0000259" key="2">
    <source>
        <dbReference type="Pfam" id="PF25917"/>
    </source>
</evidence>
<protein>
    <submittedName>
        <fullName evidence="3">RND family efflux transporter MFP subunit</fullName>
    </submittedName>
</protein>
<dbReference type="AlphaFoldDB" id="A0A368VCK9"/>
<dbReference type="InterPro" id="IPR006143">
    <property type="entry name" value="RND_pump_MFP"/>
</dbReference>
<feature type="domain" description="Multidrug resistance protein MdtA-like barrel-sandwich hybrid" evidence="2">
    <location>
        <begin position="60"/>
        <end position="186"/>
    </location>
</feature>
<dbReference type="InterPro" id="IPR058625">
    <property type="entry name" value="MdtA-like_BSH"/>
</dbReference>
<dbReference type="Gene3D" id="2.40.420.20">
    <property type="match status" value="1"/>
</dbReference>
<reference evidence="3 4" key="1">
    <citation type="submission" date="2018-07" db="EMBL/GenBank/DDBJ databases">
        <title>Freshwater and sediment microbial communities from various areas in North America, analyzing microbe dynamics in response to fracking.</title>
        <authorList>
            <person name="Lamendella R."/>
        </authorList>
    </citation>
    <scope>NUCLEOTIDE SEQUENCE [LARGE SCALE GENOMIC DNA]</scope>
    <source>
        <strain evidence="3 4">160A</strain>
    </source>
</reference>
<dbReference type="PROSITE" id="PS51257">
    <property type="entry name" value="PROKAR_LIPOPROTEIN"/>
    <property type="match status" value="1"/>
</dbReference>
<sequence length="351" mass="39054">MRKVLLSLTIVGLIFLSIGCSNIPEEQKKEMRYVKVAKVSTPSTNNEKSFNATIEENQQSSVAFRVGGQVEHLYYSEGDYVKKGQVLAVLDKRDFKTRLLAAEAHYKQTKSEFERYSQLYEQGKFPKNSLDKLEAGFLAAKSNWKSAANALTDTELKAPFSGYIHQKLIDNHETLAPGQPALIIIDTNTLEVNFSVAESIINQLHEGQQAMVSINQQVTQRYPATIKSVAQKTGDDGLFDVRLRMQNPDPRTVKPGMTARAFIHNAEAGKSTTLSVPAEALFFKNGKANVWIYNQQNHTVALRPVSTGEIIENGRIQIVKGIHEKELIVLAGVHSLMEGQQVKPLSQNLSL</sequence>
<dbReference type="EMBL" id="QPIZ01000002">
    <property type="protein sequence ID" value="RCW38868.1"/>
    <property type="molecule type" value="Genomic_DNA"/>
</dbReference>